<evidence type="ECO:0000313" key="2">
    <source>
        <dbReference type="EMBL" id="MBE1605710.1"/>
    </source>
</evidence>
<comment type="caution">
    <text evidence="2">The sequence shown here is derived from an EMBL/GenBank/DDBJ whole genome shotgun (WGS) entry which is preliminary data.</text>
</comment>
<feature type="domain" description="N-acetyltransferase" evidence="1">
    <location>
        <begin position="4"/>
        <end position="177"/>
    </location>
</feature>
<name>A0A927MYX5_9ACTN</name>
<dbReference type="EMBL" id="JADBEM010000001">
    <property type="protein sequence ID" value="MBE1605710.1"/>
    <property type="molecule type" value="Genomic_DNA"/>
</dbReference>
<dbReference type="InterPro" id="IPR000182">
    <property type="entry name" value="GNAT_dom"/>
</dbReference>
<accession>A0A927MYX5</accession>
<dbReference type="Pfam" id="PF13302">
    <property type="entry name" value="Acetyltransf_3"/>
    <property type="match status" value="1"/>
</dbReference>
<sequence>MSKVVLKTFEREQLHLVEPWFHDADTQRWLGGPAWPREMLDLADLPLGTFRGKTQTGRHRWLAWQGQCPVEYIDCGTFDRFTEWEGGENGRGVIDTLPLPTASLGYVIRPELRHQGYGTALLDIVTKAPELHEIRLFVAGVDRRNAASIRCLSKAGYRPLNDQPDWEGMVYYARLRTTRDATNGYSSSS</sequence>
<dbReference type="PROSITE" id="PS51186">
    <property type="entry name" value="GNAT"/>
    <property type="match status" value="1"/>
</dbReference>
<dbReference type="AlphaFoldDB" id="A0A927MYX5"/>
<organism evidence="2 3">
    <name type="scientific">Actinopolymorpha pittospori</name>
    <dbReference type="NCBI Taxonomy" id="648752"/>
    <lineage>
        <taxon>Bacteria</taxon>
        <taxon>Bacillati</taxon>
        <taxon>Actinomycetota</taxon>
        <taxon>Actinomycetes</taxon>
        <taxon>Propionibacteriales</taxon>
        <taxon>Actinopolymorphaceae</taxon>
        <taxon>Actinopolymorpha</taxon>
    </lineage>
</organism>
<evidence type="ECO:0000259" key="1">
    <source>
        <dbReference type="PROSITE" id="PS51186"/>
    </source>
</evidence>
<dbReference type="RefSeq" id="WP_192749979.1">
    <property type="nucleotide sequence ID" value="NZ_BAABJL010000034.1"/>
</dbReference>
<proteinExistence type="predicted"/>
<keyword evidence="3" id="KW-1185">Reference proteome</keyword>
<dbReference type="InterPro" id="IPR016181">
    <property type="entry name" value="Acyl_CoA_acyltransferase"/>
</dbReference>
<dbReference type="GO" id="GO:0016747">
    <property type="term" value="F:acyltransferase activity, transferring groups other than amino-acyl groups"/>
    <property type="evidence" value="ECO:0007669"/>
    <property type="project" value="InterPro"/>
</dbReference>
<reference evidence="2" key="1">
    <citation type="submission" date="2020-10" db="EMBL/GenBank/DDBJ databases">
        <title>Sequencing the genomes of 1000 actinobacteria strains.</title>
        <authorList>
            <person name="Klenk H.-P."/>
        </authorList>
    </citation>
    <scope>NUCLEOTIDE SEQUENCE</scope>
    <source>
        <strain evidence="2">DSM 45354</strain>
    </source>
</reference>
<dbReference type="Gene3D" id="3.40.630.30">
    <property type="match status" value="1"/>
</dbReference>
<protein>
    <submittedName>
        <fullName evidence="2">RimJ/RimL family protein N-acetyltransferase</fullName>
    </submittedName>
</protein>
<dbReference type="Proteomes" id="UP000638648">
    <property type="component" value="Unassembled WGS sequence"/>
</dbReference>
<gene>
    <name evidence="2" type="ORF">HEB94_002558</name>
</gene>
<dbReference type="SUPFAM" id="SSF55729">
    <property type="entry name" value="Acyl-CoA N-acyltransferases (Nat)"/>
    <property type="match status" value="1"/>
</dbReference>
<evidence type="ECO:0000313" key="3">
    <source>
        <dbReference type="Proteomes" id="UP000638648"/>
    </source>
</evidence>